<feature type="transmembrane region" description="Helical" evidence="6">
    <location>
        <begin position="1156"/>
        <end position="1180"/>
    </location>
</feature>
<evidence type="ECO:0000256" key="1">
    <source>
        <dbReference type="ARBA" id="ARBA00004141"/>
    </source>
</evidence>
<feature type="transmembrane region" description="Helical" evidence="6">
    <location>
        <begin position="1376"/>
        <end position="1393"/>
    </location>
</feature>
<feature type="transmembrane region" description="Helical" evidence="6">
    <location>
        <begin position="1044"/>
        <end position="1065"/>
    </location>
</feature>
<dbReference type="PANTHER" id="PTHR12372">
    <property type="entry name" value="PECANEX"/>
    <property type="match status" value="1"/>
</dbReference>
<dbReference type="InterPro" id="IPR007735">
    <property type="entry name" value="Pecanex_C"/>
</dbReference>
<feature type="transmembrane region" description="Helical" evidence="6">
    <location>
        <begin position="36"/>
        <end position="54"/>
    </location>
</feature>
<reference evidence="9" key="1">
    <citation type="submission" date="2015-11" db="EMBL/GenBank/DDBJ databases">
        <title>De novo transcriptome assembly of four potential Pierce s Disease insect vectors from Arizona vineyards.</title>
        <authorList>
            <person name="Tassone E.E."/>
        </authorList>
    </citation>
    <scope>NUCLEOTIDE SEQUENCE</scope>
</reference>
<feature type="region of interest" description="Disordered" evidence="7">
    <location>
        <begin position="2158"/>
        <end position="2187"/>
    </location>
</feature>
<feature type="compositionally biased region" description="Basic and acidic residues" evidence="7">
    <location>
        <begin position="164"/>
        <end position="173"/>
    </location>
</feature>
<feature type="compositionally biased region" description="Basic and acidic residues" evidence="7">
    <location>
        <begin position="395"/>
        <end position="414"/>
    </location>
</feature>
<feature type="compositionally biased region" description="Basic and acidic residues" evidence="7">
    <location>
        <begin position="448"/>
        <end position="464"/>
    </location>
</feature>
<feature type="compositionally biased region" description="Basic residues" evidence="7">
    <location>
        <begin position="708"/>
        <end position="727"/>
    </location>
</feature>
<sequence length="2307" mass="257882">MGSQLLEILRQGIWASLTGGWFYDPHQNMFHNTFHLYIWLFLLCLPFTIFLYVASSVYVWTAYCVTVGVFFTVLKCVNLSLHRMYDTSECIVEEEDDRPEAERRRQPLSNTSSRPEENIELQVLKTSHGSPRTSSIEATIGSEDSNESTDYNQAAGTDPPTIDLKVDVHRKNSSESSEGVSAVVEKQQPSLPAEAKAEGRRGSQRENRVEAVNAATDAPCGGVRRRTSRHNSIDSPGDTTLAAVECVRGRLSNRRHYSNSSGAGFMLGAVESESSGSGPIKPTGSLELGLTHNDSLPTIHKGLVYWKQRPSGNGWRNNGEGNSMVLRNRLLCPYYGYGSEIVYPIAEQSDEPSHAMDSEDEPAGSQSPLLVRGPSSTSSLEKVYQTVFQKHFGSEGEVQVRESECDRTREREEDVVSSEGEWDGAHRTRNKKRRLEGGCQNHSGRKQQQKERVRERSPDKEKASDSQPSPEVPSLLGLNWLFDHTDSDTENAKATATNTQGLNWLFEHTDSDTENAKAAARLLNEVVPTAPVSHWHYTLGVSETLSDDTTSDTSNSPPYQSRSKRRDDSGSSTNTTASVDNEGAKLLDKHNKKSESGCEKRKNSLDIARAEDKRRSKQSQVLDRGDCLEVASGSAKADDINNNKENQFGRQNSSSSGSNTELSSLLPPPATPLLALFLSTRQSVPPPPPPPPLPPDPDTPSRADGRSSRNRHRRLKRSNHTHRYRMSRLRERQSLPSTSSGQLQGQAQAQPSTSTSIQLAALIGGTHLASSHDDTTDGAVHVFRDENGHWMTYTFDEKGLGTANSGRPAPGTRKLLHSILRRHNSQSENNWLDNWEWQCPESLSNSTASVDCGQHNVSSPATVQSGPSPVRPLPMTLIPSQSSASHSQLHQLQQNSNGMYLLETVATHILNNPNRRAFHQMFSEAMAERSVPPRSNMHHYNIGAMTLSMNPYYDPGMSSFDEPHPIMPVPPPSSSQGETDTDITLTRNRFRFMDSVDIGLPECPKTPRRYYKYKISPCSYIKVRLDRLALLALLDRNLTLTETLLSLFLAILVSCLGSILLNLGFYRDIPAFIFCFVIASCQYSLIKSVQPDAASPTHGFNRIVAFSRPVYFCLCSALVLLLHYAALSTKREFTLYGVYIKSNDLLNFMRDCFVSLILWFPLLFSFGLFPQVNTFAMYLLEQVDMHMFGGNAASSLTAAVYCVFRSCLAVVVLHGFAYGGLSETKSTQHILFSIYCGLLIATSYHLSRSSSDPVPIWNILKTHLWPVEEELQEAQMRKSEKRKQCMRDKHEKKQEIKSQSHTVNMVPTEKKDNNNPNGTSGDHQETDLVDPLPSKLQRTVNCRLKSDLIICMVTAVFVFGIHCSTVFTALQPEINPVLWCVAGCMGLLLHYVMPQLRKQLPWLCIARPVLRSHEHSQFEVRDAARVMWFEKCYVYLCCFERNILYPVVFLACLTSESPAVVRKLGPYAASIVITICALKCLRSAFSHPPSQYLILAFACLFFQLDYAAASETFIIDYFVTAIAFSKTHEFLLKVQFVVTYIAPWQITWGSAFHAFAQPFSVPHSAMMFLQAAISAALSAPLNPFLGSAVFLTSYVRPIKFWERDYNTRRVDHSNTRLSSHLERNLGADDNNLNSIFYEHLTRSLQHSLCGDLILGRWGAVAQGDCFVLASDYLNCLVHIIELGNGLVTFQMRGLEFRGTYCQQREVEAISEGVEDNEGCCCCEPGHLPNMLSLNSAFSQRWLAWEVTATKYVLEGYSISDNSAVSMLQVFDFRKVLVTYYVKSIIFYAVGSPCLETWLSSSVIMEALQPYCDRNFVDLDPVFNMNIDEDYDFRAAGITRNSFCHIYLDWIQFCADKRDKPICDKSKESTVVSLCFALSLLGRRTLGAASHNTLSSVDFFLYGLHALFKGDFRITSVRDEWIFSDMDLLKKVVAPGVRMSLKLHQDHFMSPDEYEDLSALYNAISLHHQKLVISHEGDPVWRNAVLAGTPSLLALRHVLDDSGDEYKIIMLNKRYLSFRVIKMNRECVRGLWAGQQQELVYLRNRNPERGSIQNAKQALRNIINSSCDQPIGYPIFVSPLTTSYADTNEQLCGIVGGPISLGTIKRAVLQFWARVRRRCVEGCSSGGSVPHDEGGFGHEGVYAMTTYNIHSGYGHTGSQSIEGTMGRGGSLGRSGNRGSIASAGKPSSSTLASLAGLLAAAEKQDEKEQVLQRVRIVDPNQVYDAINLGRRIDVSWPDERMRARGGRSHWRDWLPEKGMEGQVVHRWVPSHRDPNRRSHVDRTILLVKIEDRYVPIAEAGVVDLGAEV</sequence>
<keyword evidence="3 6" id="KW-0812">Transmembrane</keyword>
<feature type="transmembrane region" description="Helical" evidence="6">
    <location>
        <begin position="1348"/>
        <end position="1370"/>
    </location>
</feature>
<feature type="compositionally biased region" description="Low complexity" evidence="7">
    <location>
        <begin position="739"/>
        <end position="750"/>
    </location>
</feature>
<feature type="transmembrane region" description="Helical" evidence="6">
    <location>
        <begin position="1192"/>
        <end position="1217"/>
    </location>
</feature>
<dbReference type="GO" id="GO:0016020">
    <property type="term" value="C:membrane"/>
    <property type="evidence" value="ECO:0007669"/>
    <property type="project" value="UniProtKB-SubCell"/>
</dbReference>
<feature type="compositionally biased region" description="Polar residues" evidence="7">
    <location>
        <begin position="643"/>
        <end position="652"/>
    </location>
</feature>
<feature type="compositionally biased region" description="Basic and acidic residues" evidence="7">
    <location>
        <begin position="1276"/>
        <end position="1298"/>
    </location>
</feature>
<evidence type="ECO:0000313" key="9">
    <source>
        <dbReference type="EMBL" id="JAT37166.1"/>
    </source>
</evidence>
<evidence type="ECO:0000256" key="4">
    <source>
        <dbReference type="ARBA" id="ARBA00022989"/>
    </source>
</evidence>
<dbReference type="Pfam" id="PF05041">
    <property type="entry name" value="Pecanex_C"/>
    <property type="match status" value="1"/>
</dbReference>
<evidence type="ECO:0000256" key="6">
    <source>
        <dbReference type="RuleBase" id="RU367089"/>
    </source>
</evidence>
<feature type="transmembrane region" description="Helical" evidence="6">
    <location>
        <begin position="1071"/>
        <end position="1089"/>
    </location>
</feature>
<dbReference type="PANTHER" id="PTHR12372:SF7">
    <property type="entry name" value="PROTEIN PECANEX"/>
    <property type="match status" value="1"/>
</dbReference>
<keyword evidence="5 6" id="KW-0472">Membrane</keyword>
<comment type="subcellular location">
    <subcellularLocation>
        <location evidence="1 6">Membrane</location>
        <topology evidence="1 6">Multi-pass membrane protein</topology>
    </subcellularLocation>
</comment>
<proteinExistence type="inferred from homology"/>
<feature type="compositionally biased region" description="Polar residues" evidence="7">
    <location>
        <begin position="124"/>
        <end position="137"/>
    </location>
</feature>
<dbReference type="GO" id="GO:0007029">
    <property type="term" value="P:endoplasmic reticulum organization"/>
    <property type="evidence" value="ECO:0007669"/>
    <property type="project" value="TreeGrafter"/>
</dbReference>
<gene>
    <name evidence="9" type="ORF">g.41113</name>
</gene>
<feature type="transmembrane region" description="Helical" evidence="6">
    <location>
        <begin position="1110"/>
        <end position="1127"/>
    </location>
</feature>
<feature type="compositionally biased region" description="Basic and acidic residues" evidence="7">
    <location>
        <begin position="582"/>
        <end position="614"/>
    </location>
</feature>
<protein>
    <recommendedName>
        <fullName evidence="6">Pecanex-like protein</fullName>
    </recommendedName>
</protein>
<feature type="compositionally biased region" description="Polar residues" evidence="7">
    <location>
        <begin position="364"/>
        <end position="376"/>
    </location>
</feature>
<dbReference type="GO" id="GO:0005783">
    <property type="term" value="C:endoplasmic reticulum"/>
    <property type="evidence" value="ECO:0007669"/>
    <property type="project" value="TreeGrafter"/>
</dbReference>
<evidence type="ECO:0000256" key="5">
    <source>
        <dbReference type="ARBA" id="ARBA00023136"/>
    </source>
</evidence>
<dbReference type="InterPro" id="IPR039797">
    <property type="entry name" value="Pecanex"/>
</dbReference>
<feature type="compositionally biased region" description="Low complexity" evidence="7">
    <location>
        <begin position="653"/>
        <end position="665"/>
    </location>
</feature>
<feature type="transmembrane region" description="Helical" evidence="6">
    <location>
        <begin position="1229"/>
        <end position="1246"/>
    </location>
</feature>
<feature type="region of interest" description="Disordered" evidence="7">
    <location>
        <begin position="395"/>
        <end position="475"/>
    </location>
</feature>
<feature type="region of interest" description="Disordered" evidence="7">
    <location>
        <begin position="1276"/>
        <end position="1329"/>
    </location>
</feature>
<feature type="transmembrane region" description="Helical" evidence="6">
    <location>
        <begin position="60"/>
        <end position="77"/>
    </location>
</feature>
<evidence type="ECO:0000256" key="7">
    <source>
        <dbReference type="SAM" id="MobiDB-lite"/>
    </source>
</evidence>
<feature type="compositionally biased region" description="Low complexity" evidence="7">
    <location>
        <begin position="174"/>
        <end position="185"/>
    </location>
</feature>
<keyword evidence="4 6" id="KW-1133">Transmembrane helix</keyword>
<feature type="region of interest" description="Disordered" evidence="7">
    <location>
        <begin position="544"/>
        <end position="752"/>
    </location>
</feature>
<evidence type="ECO:0000256" key="2">
    <source>
        <dbReference type="ARBA" id="ARBA00010170"/>
    </source>
</evidence>
<accession>A0A1B6MMJ4</accession>
<evidence type="ECO:0000256" key="3">
    <source>
        <dbReference type="ARBA" id="ARBA00022692"/>
    </source>
</evidence>
<feature type="compositionally biased region" description="Basic and acidic residues" evidence="7">
    <location>
        <begin position="195"/>
        <end position="209"/>
    </location>
</feature>
<feature type="region of interest" description="Disordered" evidence="7">
    <location>
        <begin position="349"/>
        <end position="376"/>
    </location>
</feature>
<evidence type="ECO:0000259" key="8">
    <source>
        <dbReference type="Pfam" id="PF05041"/>
    </source>
</evidence>
<organism evidence="9">
    <name type="scientific">Graphocephala atropunctata</name>
    <dbReference type="NCBI Taxonomy" id="36148"/>
    <lineage>
        <taxon>Eukaryota</taxon>
        <taxon>Metazoa</taxon>
        <taxon>Ecdysozoa</taxon>
        <taxon>Arthropoda</taxon>
        <taxon>Hexapoda</taxon>
        <taxon>Insecta</taxon>
        <taxon>Pterygota</taxon>
        <taxon>Neoptera</taxon>
        <taxon>Paraneoptera</taxon>
        <taxon>Hemiptera</taxon>
        <taxon>Auchenorrhyncha</taxon>
        <taxon>Membracoidea</taxon>
        <taxon>Cicadellidae</taxon>
        <taxon>Cicadellinae</taxon>
        <taxon>Cicadellini</taxon>
        <taxon>Graphocephala</taxon>
    </lineage>
</organism>
<name>A0A1B6MMJ4_9HEMI</name>
<comment type="similarity">
    <text evidence="2 6">Belongs to the pecanex family.</text>
</comment>
<feature type="region of interest" description="Disordered" evidence="7">
    <location>
        <begin position="93"/>
        <end position="209"/>
    </location>
</feature>
<feature type="compositionally biased region" description="Pro residues" evidence="7">
    <location>
        <begin position="684"/>
        <end position="698"/>
    </location>
</feature>
<dbReference type="EMBL" id="GEBQ01002811">
    <property type="protein sequence ID" value="JAT37166.1"/>
    <property type="molecule type" value="Transcribed_RNA"/>
</dbReference>
<feature type="domain" description="Pecanex C-terminal" evidence="8">
    <location>
        <begin position="1863"/>
        <end position="2089"/>
    </location>
</feature>